<name>A0A1G9S5J6_9BURK</name>
<dbReference type="PROSITE" id="PS00409">
    <property type="entry name" value="PROKAR_NTER_METHYL"/>
    <property type="match status" value="1"/>
</dbReference>
<dbReference type="Proteomes" id="UP000198552">
    <property type="component" value="Unassembled WGS sequence"/>
</dbReference>
<sequence length="202" mass="22032">MAGFTLLELIIALAIASLVALIGASALSGMLDFRQRSAQRADARADVRAAERVLRHEWAARGKAVRSDGRSLEFDTLHPIGTGGGAAQPALAHVRLACEIAPSGALELLHFIRFLPLDGAAPSTQGPPRWQDRQVLATGLRSCAFSFLARLRGADGQEHTRWQTRWEENQPAPQLMRLALSGLREDMPPVVYTARSKPEQPR</sequence>
<accession>A0A1G9S5J6</accession>
<feature type="transmembrane region" description="Helical" evidence="1">
    <location>
        <begin position="6"/>
        <end position="31"/>
    </location>
</feature>
<dbReference type="NCBIfam" id="TIGR02532">
    <property type="entry name" value="IV_pilin_GFxxxE"/>
    <property type="match status" value="1"/>
</dbReference>
<evidence type="ECO:0000313" key="2">
    <source>
        <dbReference type="EMBL" id="SDM30671.1"/>
    </source>
</evidence>
<dbReference type="InterPro" id="IPR045584">
    <property type="entry name" value="Pilin-like"/>
</dbReference>
<dbReference type="InterPro" id="IPR012902">
    <property type="entry name" value="N_methyl_site"/>
</dbReference>
<protein>
    <submittedName>
        <fullName evidence="2">Type II secretion system protein J (GspJ)</fullName>
    </submittedName>
</protein>
<dbReference type="AlphaFoldDB" id="A0A1G9S5J6"/>
<evidence type="ECO:0000313" key="3">
    <source>
        <dbReference type="Proteomes" id="UP000198552"/>
    </source>
</evidence>
<keyword evidence="1" id="KW-1133">Transmembrane helix</keyword>
<dbReference type="STRING" id="1527607.SAMN05428957_104116"/>
<proteinExistence type="predicted"/>
<dbReference type="RefSeq" id="WP_175488255.1">
    <property type="nucleotide sequence ID" value="NZ_FNHP01000004.1"/>
</dbReference>
<keyword evidence="1" id="KW-0472">Membrane</keyword>
<dbReference type="EMBL" id="FNHP01000004">
    <property type="protein sequence ID" value="SDM30671.1"/>
    <property type="molecule type" value="Genomic_DNA"/>
</dbReference>
<gene>
    <name evidence="2" type="ORF">SAMN05428957_104116</name>
</gene>
<dbReference type="SUPFAM" id="SSF54523">
    <property type="entry name" value="Pili subunits"/>
    <property type="match status" value="1"/>
</dbReference>
<dbReference type="Pfam" id="PF07963">
    <property type="entry name" value="N_methyl"/>
    <property type="match status" value="1"/>
</dbReference>
<keyword evidence="1" id="KW-0812">Transmembrane</keyword>
<evidence type="ECO:0000256" key="1">
    <source>
        <dbReference type="SAM" id="Phobius"/>
    </source>
</evidence>
<keyword evidence="3" id="KW-1185">Reference proteome</keyword>
<reference evidence="3" key="1">
    <citation type="submission" date="2016-10" db="EMBL/GenBank/DDBJ databases">
        <authorList>
            <person name="Varghese N."/>
            <person name="Submissions S."/>
        </authorList>
    </citation>
    <scope>NUCLEOTIDE SEQUENCE [LARGE SCALE GENOMIC DNA]</scope>
    <source>
        <strain evidence="3">EPL6</strain>
    </source>
</reference>
<organism evidence="2 3">
    <name type="scientific">Oryzisolibacter propanilivorax</name>
    <dbReference type="NCBI Taxonomy" id="1527607"/>
    <lineage>
        <taxon>Bacteria</taxon>
        <taxon>Pseudomonadati</taxon>
        <taxon>Pseudomonadota</taxon>
        <taxon>Betaproteobacteria</taxon>
        <taxon>Burkholderiales</taxon>
        <taxon>Comamonadaceae</taxon>
        <taxon>Oryzisolibacter</taxon>
    </lineage>
</organism>